<sequence length="218" mass="24824">MTTDKVCGCNVVTSAGVVTSLQLIVLVLTLASTGLILDRYRTWQTFYPQTAYNATAQAAANGTLKFNATIWSESWIELGMAWYVGFGSFWLFSILILVLSFKYYRPVFVVPNFTALVVGIFMNLLAFGVLLARILTVSKDYRTDEYQEAIFIYVMGLCLFACLCCILFIIFISKYLGRRWQLLVGRWAASCRMLVRWRFGNMIKSTKIRAKSDQDPTR</sequence>
<reference evidence="3" key="1">
    <citation type="submission" date="2011-07" db="EMBL/GenBank/DDBJ databases">
        <authorList>
            <consortium name="Caenorhabditis brenneri Sequencing and Analysis Consortium"/>
            <person name="Wilson R.K."/>
        </authorList>
    </citation>
    <scope>NUCLEOTIDE SEQUENCE [LARGE SCALE GENOMIC DNA]</scope>
    <source>
        <strain evidence="3">PB2801</strain>
    </source>
</reference>
<proteinExistence type="predicted"/>
<keyword evidence="3" id="KW-1185">Reference proteome</keyword>
<feature type="transmembrane region" description="Helical" evidence="1">
    <location>
        <begin position="12"/>
        <end position="37"/>
    </location>
</feature>
<dbReference type="EMBL" id="GL542916">
    <property type="protein sequence ID" value="EGT43510.1"/>
    <property type="molecule type" value="Genomic_DNA"/>
</dbReference>
<feature type="transmembrane region" description="Helical" evidence="1">
    <location>
        <begin position="150"/>
        <end position="172"/>
    </location>
</feature>
<evidence type="ECO:0000313" key="3">
    <source>
        <dbReference type="Proteomes" id="UP000008068"/>
    </source>
</evidence>
<name>G0PP35_CAEBE</name>
<organism evidence="3">
    <name type="scientific">Caenorhabditis brenneri</name>
    <name type="common">Nematode worm</name>
    <dbReference type="NCBI Taxonomy" id="135651"/>
    <lineage>
        <taxon>Eukaryota</taxon>
        <taxon>Metazoa</taxon>
        <taxon>Ecdysozoa</taxon>
        <taxon>Nematoda</taxon>
        <taxon>Chromadorea</taxon>
        <taxon>Rhabditida</taxon>
        <taxon>Rhabditina</taxon>
        <taxon>Rhabditomorpha</taxon>
        <taxon>Rhabditoidea</taxon>
        <taxon>Rhabditidae</taxon>
        <taxon>Peloderinae</taxon>
        <taxon>Caenorhabditis</taxon>
    </lineage>
</organism>
<dbReference type="AlphaFoldDB" id="G0PP35"/>
<evidence type="ECO:0000313" key="2">
    <source>
        <dbReference type="EMBL" id="EGT43510.1"/>
    </source>
</evidence>
<dbReference type="Proteomes" id="UP000008068">
    <property type="component" value="Unassembled WGS sequence"/>
</dbReference>
<keyword evidence="1" id="KW-0472">Membrane</keyword>
<dbReference type="eggNOG" id="ENOG502SW6K">
    <property type="taxonomic scope" value="Eukaryota"/>
</dbReference>
<feature type="transmembrane region" description="Helical" evidence="1">
    <location>
        <begin position="80"/>
        <end position="101"/>
    </location>
</feature>
<keyword evidence="1" id="KW-0812">Transmembrane</keyword>
<dbReference type="OrthoDB" id="5848535at2759"/>
<dbReference type="OMA" id="MAWYVGF"/>
<feature type="transmembrane region" description="Helical" evidence="1">
    <location>
        <begin position="113"/>
        <end position="135"/>
    </location>
</feature>
<accession>G0PP35</accession>
<dbReference type="FunCoup" id="G0PP35">
    <property type="interactions" value="386"/>
</dbReference>
<dbReference type="HOGENOM" id="CLU_1344379_0_0_1"/>
<protein>
    <submittedName>
        <fullName evidence="2">Uncharacterized protein</fullName>
    </submittedName>
</protein>
<evidence type="ECO:0000256" key="1">
    <source>
        <dbReference type="SAM" id="Phobius"/>
    </source>
</evidence>
<gene>
    <name evidence="2" type="ORF">CAEBREN_05262</name>
</gene>
<dbReference type="InParanoid" id="G0PP35"/>
<keyword evidence="1" id="KW-1133">Transmembrane helix</keyword>